<geneLocation type="plasmid" evidence="4">
    <name>prccge525c</name>
</geneLocation>
<name>A0A387FZ02_9HYPH</name>
<dbReference type="InterPro" id="IPR041168">
    <property type="entry name" value="LodA_N"/>
</dbReference>
<reference evidence="3 4" key="1">
    <citation type="submission" date="2018-10" db="EMBL/GenBank/DDBJ databases">
        <title>Rhizobium etli, R. leguminosarum and a new Rhizobium genospecies from Phaseolus dumosus.</title>
        <authorList>
            <person name="Ramirez-Puebla S.T."/>
            <person name="Rogel-Hernandez M.A."/>
            <person name="Guerrero G."/>
            <person name="Ormeno-Orrillo E."/>
            <person name="Martinez-Romero J.C."/>
            <person name="Negrete-Yankelevich S."/>
            <person name="Martinez-Romero E."/>
        </authorList>
    </citation>
    <scope>NUCLEOTIDE SEQUENCE [LARGE SCALE GENOMIC DNA]</scope>
    <source>
        <strain evidence="3 4">CCGE525</strain>
        <plasmid evidence="4">prccge525c</plasmid>
    </source>
</reference>
<dbReference type="KEGG" id="rjg:CCGE525_27145"/>
<sequence>MEKVAADNGALDEVMVKAAIYPPIGIARVGNSLTEWYIGPEVPDPLPLPPGSYRDGTGALKREAARFRVYGLNAAGTIVRELTNAEADIEWTVQLANTKAAWYGFQLALDIPEASAPGSTPTTLRNPLIADRKALAITPAPRSISGGSQPEQRFDDGAFMGIPVYLGSVLTDEAGRLLVLGGHGVSASYTDAIAVTFANNDTWYDDVADGPVTAEVNLAGKALPVEPAWVVVAPPNYGPCRKSVRTMWDLMRDLAVQNHWLTKPKRPSFTNDILPIFERLAGLQWVNEGFAAGFGWKGLFDLTSATVARLAAPDPANTEWRKVIANQFRTGSLERNDTVDSWSPVPWPWLYGDAMNVPSALSPRQNSSLTNLQLSQLQQWAAGDFDADYDPARPIPRRIEDVPVAAQGDCLTKAALDFCLADAFHPGCEMTWPVRELTMYRAPFRFAHAPAGWVEPDYGMTLTYATASAPNGCLGPQIPGGISRWMAVPWQCDTASCRSGYEKAYDPYVPTFWPARVPNQVLTRQDYDIVMDVERPLAERQAAFARRADWDAPLDLKASYVTQINNMIAHFDHLGVVESRLGPSGGDFPAVMEVQDRHEPIGGAMLLKRTAIDDAAITDLSTIDKVRRLPRSLHR</sequence>
<dbReference type="Pfam" id="PF17990">
    <property type="entry name" value="LodA_N"/>
    <property type="match status" value="1"/>
</dbReference>
<gene>
    <name evidence="3" type="ORF">CCGE525_27145</name>
</gene>
<evidence type="ECO:0000259" key="2">
    <source>
        <dbReference type="Pfam" id="PF18417"/>
    </source>
</evidence>
<dbReference type="EMBL" id="CP032695">
    <property type="protein sequence ID" value="AYG62455.1"/>
    <property type="molecule type" value="Genomic_DNA"/>
</dbReference>
<evidence type="ECO:0000313" key="3">
    <source>
        <dbReference type="EMBL" id="AYG62455.1"/>
    </source>
</evidence>
<keyword evidence="4" id="KW-1185">Reference proteome</keyword>
<proteinExistence type="predicted"/>
<dbReference type="Proteomes" id="UP000282195">
    <property type="component" value="Plasmid pRCCGE525c"/>
</dbReference>
<accession>A0A387FZ02</accession>
<dbReference type="OrthoDB" id="336698at2"/>
<protein>
    <recommendedName>
        <fullName evidence="5">L-lysine 6-oxidase</fullName>
    </recommendedName>
</protein>
<evidence type="ECO:0008006" key="5">
    <source>
        <dbReference type="Google" id="ProtNLM"/>
    </source>
</evidence>
<evidence type="ECO:0000259" key="1">
    <source>
        <dbReference type="Pfam" id="PF17990"/>
    </source>
</evidence>
<evidence type="ECO:0000313" key="4">
    <source>
        <dbReference type="Proteomes" id="UP000282195"/>
    </source>
</evidence>
<dbReference type="RefSeq" id="WP_120707371.1">
    <property type="nucleotide sequence ID" value="NZ_CP032695.1"/>
</dbReference>
<dbReference type="CDD" id="cd14731">
    <property type="entry name" value="LodA_like_1"/>
    <property type="match status" value="1"/>
</dbReference>
<dbReference type="InterPro" id="IPR033798">
    <property type="entry name" value="LodA-like"/>
</dbReference>
<feature type="domain" description="L-Lysine epsilon oxidase N-terminal" evidence="1">
    <location>
        <begin position="21"/>
        <end position="232"/>
    </location>
</feature>
<dbReference type="AlphaFoldDB" id="A0A387FZ02"/>
<organism evidence="3 4">
    <name type="scientific">Rhizobium jaguaris</name>
    <dbReference type="NCBI Taxonomy" id="1312183"/>
    <lineage>
        <taxon>Bacteria</taxon>
        <taxon>Pseudomonadati</taxon>
        <taxon>Pseudomonadota</taxon>
        <taxon>Alphaproteobacteria</taxon>
        <taxon>Hyphomicrobiales</taxon>
        <taxon>Rhizobiaceae</taxon>
        <taxon>Rhizobium/Agrobacterium group</taxon>
        <taxon>Rhizobium</taxon>
    </lineage>
</organism>
<dbReference type="InterPro" id="IPR041173">
    <property type="entry name" value="LodA_C"/>
</dbReference>
<keyword evidence="3" id="KW-0614">Plasmid</keyword>
<dbReference type="Pfam" id="PF18417">
    <property type="entry name" value="LodA_C"/>
    <property type="match status" value="1"/>
</dbReference>
<feature type="domain" description="L-lysine epsilon oxidase C-terminal" evidence="2">
    <location>
        <begin position="362"/>
        <end position="513"/>
    </location>
</feature>